<dbReference type="PROSITE" id="PS50011">
    <property type="entry name" value="PROTEIN_KINASE_DOM"/>
    <property type="match status" value="1"/>
</dbReference>
<feature type="domain" description="Protein kinase" evidence="3">
    <location>
        <begin position="120"/>
        <end position="386"/>
    </location>
</feature>
<dbReference type="AlphaFoldDB" id="A0A9P9YJ90"/>
<gene>
    <name evidence="4" type="ORF">M5D96_009002</name>
</gene>
<dbReference type="PROSITE" id="PS00108">
    <property type="entry name" value="PROTEIN_KINASE_ST"/>
    <property type="match status" value="1"/>
</dbReference>
<comment type="caution">
    <text evidence="4">The sequence shown here is derived from an EMBL/GenBank/DDBJ whole genome shotgun (WGS) entry which is preliminary data.</text>
</comment>
<evidence type="ECO:0000259" key="3">
    <source>
        <dbReference type="PROSITE" id="PS50011"/>
    </source>
</evidence>
<feature type="signal peptide" evidence="2">
    <location>
        <begin position="1"/>
        <end position="17"/>
    </location>
</feature>
<dbReference type="Proteomes" id="UP001059596">
    <property type="component" value="Unassembled WGS sequence"/>
</dbReference>
<evidence type="ECO:0000313" key="5">
    <source>
        <dbReference type="Proteomes" id="UP001059596"/>
    </source>
</evidence>
<dbReference type="FunFam" id="1.10.510.10:FF:000500">
    <property type="entry name" value="serine/threonine-protein kinase SBK1"/>
    <property type="match status" value="1"/>
</dbReference>
<organism evidence="4 5">
    <name type="scientific">Drosophila gunungcola</name>
    <name type="common">fruit fly</name>
    <dbReference type="NCBI Taxonomy" id="103775"/>
    <lineage>
        <taxon>Eukaryota</taxon>
        <taxon>Metazoa</taxon>
        <taxon>Ecdysozoa</taxon>
        <taxon>Arthropoda</taxon>
        <taxon>Hexapoda</taxon>
        <taxon>Insecta</taxon>
        <taxon>Pterygota</taxon>
        <taxon>Neoptera</taxon>
        <taxon>Endopterygota</taxon>
        <taxon>Diptera</taxon>
        <taxon>Brachycera</taxon>
        <taxon>Muscomorpha</taxon>
        <taxon>Ephydroidea</taxon>
        <taxon>Drosophilidae</taxon>
        <taxon>Drosophila</taxon>
        <taxon>Sophophora</taxon>
    </lineage>
</organism>
<name>A0A9P9YJ90_9MUSC</name>
<reference evidence="4" key="1">
    <citation type="journal article" date="2023" name="Genome Biol. Evol.">
        <title>Long-read-based Genome Assembly of Drosophila gunungcola Reveals Fewer Chemosensory Genes in Flower-breeding Species.</title>
        <authorList>
            <person name="Negi A."/>
            <person name="Liao B.Y."/>
            <person name="Yeh S.D."/>
        </authorList>
    </citation>
    <scope>NUCLEOTIDE SEQUENCE</scope>
    <source>
        <strain evidence="4">Sukarami</strain>
    </source>
</reference>
<keyword evidence="5" id="KW-1185">Reference proteome</keyword>
<dbReference type="SUPFAM" id="SSF56112">
    <property type="entry name" value="Protein kinase-like (PK-like)"/>
    <property type="match status" value="1"/>
</dbReference>
<evidence type="ECO:0000313" key="4">
    <source>
        <dbReference type="EMBL" id="KAI8037961.1"/>
    </source>
</evidence>
<sequence>MFINCFISCFFVSPNLCLLLCLAEKRSFSFRLRRSFGDGGSTNSRNSNNNSSTCTNHNNQKRCSTPLTPTSTSTGRLEVPGAASVSRRSSIYKKPDKNDGGQIHLIPDVELPLMTFADQYNIEKTLAEGCFAKILLCRHKPTSTLVVLKAVHAELTTIKEFQKEFHYNYELSHHHHILSAYAVAFQTMDYYVFAMEHAPYGDLASNIGPNGLHENACKLISEQLSSALGFMHSKSLVHRDLKIENILVFTPDFARVKLCDFGATTKKGLLVHKVKHTWTSCVPPEQLELIKNERFQCLPVSDSWQFGILLYNILTGNPPWQSADWVKDQSYANFMKYEQRKTTKVPDSFRRFSPRLMRCFRKYLSHDPEDRCKITEVAKYMKDRWVECRISTSKSATLISPTNHDQDSCIYLNQREGRLSGDENKLRFKRMMSTYGLDIPIDQAMVRRRVWDWLSTCDANFDPDVESLHALDLMQ</sequence>
<feature type="compositionally biased region" description="Low complexity" evidence="1">
    <location>
        <begin position="41"/>
        <end position="74"/>
    </location>
</feature>
<dbReference type="InterPro" id="IPR008271">
    <property type="entry name" value="Ser/Thr_kinase_AS"/>
</dbReference>
<dbReference type="PANTHER" id="PTHR24359">
    <property type="entry name" value="SERINE/THREONINE-PROTEIN KINASE SBK1"/>
    <property type="match status" value="1"/>
</dbReference>
<dbReference type="SMART" id="SM00220">
    <property type="entry name" value="S_TKc"/>
    <property type="match status" value="1"/>
</dbReference>
<dbReference type="EMBL" id="JAMKOV010000009">
    <property type="protein sequence ID" value="KAI8037961.1"/>
    <property type="molecule type" value="Genomic_DNA"/>
</dbReference>
<protein>
    <recommendedName>
        <fullName evidence="3">Protein kinase domain-containing protein</fullName>
    </recommendedName>
</protein>
<dbReference type="Gene3D" id="1.10.510.10">
    <property type="entry name" value="Transferase(Phosphotransferase) domain 1"/>
    <property type="match status" value="1"/>
</dbReference>
<evidence type="ECO:0000256" key="2">
    <source>
        <dbReference type="SAM" id="SignalP"/>
    </source>
</evidence>
<keyword evidence="2" id="KW-0732">Signal</keyword>
<dbReference type="InterPro" id="IPR000719">
    <property type="entry name" value="Prot_kinase_dom"/>
</dbReference>
<dbReference type="Pfam" id="PF00069">
    <property type="entry name" value="Pkinase"/>
    <property type="match status" value="1"/>
</dbReference>
<feature type="chain" id="PRO_5040243628" description="Protein kinase domain-containing protein" evidence="2">
    <location>
        <begin position="18"/>
        <end position="475"/>
    </location>
</feature>
<evidence type="ECO:0000256" key="1">
    <source>
        <dbReference type="SAM" id="MobiDB-lite"/>
    </source>
</evidence>
<dbReference type="GO" id="GO:0005524">
    <property type="term" value="F:ATP binding"/>
    <property type="evidence" value="ECO:0007669"/>
    <property type="project" value="InterPro"/>
</dbReference>
<dbReference type="PANTHER" id="PTHR24359:SF26">
    <property type="entry name" value="SERINE_THREONINE-PROTEIN KINASE MENG-PO"/>
    <property type="match status" value="1"/>
</dbReference>
<dbReference type="InterPro" id="IPR011009">
    <property type="entry name" value="Kinase-like_dom_sf"/>
</dbReference>
<accession>A0A9P9YJ90</accession>
<dbReference type="CDD" id="cd13987">
    <property type="entry name" value="STKc_SBK1"/>
    <property type="match status" value="1"/>
</dbReference>
<feature type="region of interest" description="Disordered" evidence="1">
    <location>
        <begin position="39"/>
        <end position="96"/>
    </location>
</feature>
<proteinExistence type="predicted"/>
<dbReference type="GO" id="GO:0004674">
    <property type="term" value="F:protein serine/threonine kinase activity"/>
    <property type="evidence" value="ECO:0007669"/>
    <property type="project" value="TreeGrafter"/>
</dbReference>